<feature type="transmembrane region" description="Helical" evidence="18">
    <location>
        <begin position="186"/>
        <end position="206"/>
    </location>
</feature>
<dbReference type="GO" id="GO:0008137">
    <property type="term" value="F:NADH dehydrogenase (ubiquinone) activity"/>
    <property type="evidence" value="ECO:0007669"/>
    <property type="project" value="UniProtKB-EC"/>
</dbReference>
<keyword evidence="15 18" id="KW-0496">Mitochondrion</keyword>
<evidence type="ECO:0000256" key="18">
    <source>
        <dbReference type="RuleBase" id="RU003403"/>
    </source>
</evidence>
<dbReference type="Pfam" id="PF00361">
    <property type="entry name" value="Proton_antipo_M"/>
    <property type="match status" value="1"/>
</dbReference>
<evidence type="ECO:0000256" key="17">
    <source>
        <dbReference type="ARBA" id="ARBA00049551"/>
    </source>
</evidence>
<feature type="transmembrane region" description="Helical" evidence="18">
    <location>
        <begin position="297"/>
        <end position="316"/>
    </location>
</feature>
<protein>
    <recommendedName>
        <fullName evidence="5 18">NADH-ubiquinone oxidoreductase chain 2</fullName>
        <ecNumber evidence="4 18">7.1.1.2</ecNumber>
    </recommendedName>
</protein>
<comment type="catalytic activity">
    <reaction evidence="17 18">
        <text>a ubiquinone + NADH + 5 H(+)(in) = a ubiquinol + NAD(+) + 4 H(+)(out)</text>
        <dbReference type="Rhea" id="RHEA:29091"/>
        <dbReference type="Rhea" id="RHEA-COMP:9565"/>
        <dbReference type="Rhea" id="RHEA-COMP:9566"/>
        <dbReference type="ChEBI" id="CHEBI:15378"/>
        <dbReference type="ChEBI" id="CHEBI:16389"/>
        <dbReference type="ChEBI" id="CHEBI:17976"/>
        <dbReference type="ChEBI" id="CHEBI:57540"/>
        <dbReference type="ChEBI" id="CHEBI:57945"/>
        <dbReference type="EC" id="7.1.1.2"/>
    </reaction>
</comment>
<evidence type="ECO:0000256" key="7">
    <source>
        <dbReference type="ARBA" id="ARBA00022660"/>
    </source>
</evidence>
<evidence type="ECO:0000256" key="15">
    <source>
        <dbReference type="ARBA" id="ARBA00023128"/>
    </source>
</evidence>
<keyword evidence="7 18" id="KW-0679">Respiratory chain</keyword>
<dbReference type="PRINTS" id="PR01436">
    <property type="entry name" value="NADHDHGNASE2"/>
</dbReference>
<comment type="subcellular location">
    <subcellularLocation>
        <location evidence="2 18">Mitochondrion inner membrane</location>
        <topology evidence="2 18">Multi-pass membrane protein</topology>
    </subcellularLocation>
</comment>
<feature type="transmembrane region" description="Helical" evidence="18">
    <location>
        <begin position="227"/>
        <end position="250"/>
    </location>
</feature>
<feature type="transmembrane region" description="Helical" evidence="18">
    <location>
        <begin position="135"/>
        <end position="154"/>
    </location>
</feature>
<evidence type="ECO:0000256" key="2">
    <source>
        <dbReference type="ARBA" id="ARBA00004448"/>
    </source>
</evidence>
<evidence type="ECO:0000256" key="13">
    <source>
        <dbReference type="ARBA" id="ARBA00023027"/>
    </source>
</evidence>
<name>A0A8K1MBX4_9HEMI</name>
<evidence type="ECO:0000256" key="10">
    <source>
        <dbReference type="ARBA" id="ARBA00022967"/>
    </source>
</evidence>
<dbReference type="GO" id="GO:0006120">
    <property type="term" value="P:mitochondrial electron transport, NADH to ubiquinone"/>
    <property type="evidence" value="ECO:0007669"/>
    <property type="project" value="InterPro"/>
</dbReference>
<comment type="similarity">
    <text evidence="3 18">Belongs to the complex I subunit 2 family.</text>
</comment>
<dbReference type="InterPro" id="IPR003917">
    <property type="entry name" value="NADH_UbQ_OxRdtase_chain2"/>
</dbReference>
<accession>A0A8K1MBX4</accession>
<dbReference type="EMBL" id="MZ748292">
    <property type="protein sequence ID" value="UBS93991.1"/>
    <property type="molecule type" value="Genomic_DNA"/>
</dbReference>
<keyword evidence="12 18" id="KW-1133">Transmembrane helix</keyword>
<geneLocation type="mitochondrion" evidence="20"/>
<evidence type="ECO:0000259" key="19">
    <source>
        <dbReference type="Pfam" id="PF00361"/>
    </source>
</evidence>
<evidence type="ECO:0000256" key="4">
    <source>
        <dbReference type="ARBA" id="ARBA00012944"/>
    </source>
</evidence>
<keyword evidence="11 18" id="KW-0249">Electron transport</keyword>
<keyword evidence="6" id="KW-0813">Transport</keyword>
<evidence type="ECO:0000256" key="9">
    <source>
        <dbReference type="ARBA" id="ARBA00022792"/>
    </source>
</evidence>
<evidence type="ECO:0000313" key="20">
    <source>
        <dbReference type="EMBL" id="UBS93991.1"/>
    </source>
</evidence>
<organism evidence="20">
    <name type="scientific">Iolania perkinsi</name>
    <dbReference type="NCBI Taxonomy" id="2831208"/>
    <lineage>
        <taxon>Eukaryota</taxon>
        <taxon>Metazoa</taxon>
        <taxon>Ecdysozoa</taxon>
        <taxon>Arthropoda</taxon>
        <taxon>Hexapoda</taxon>
        <taxon>Insecta</taxon>
        <taxon>Pterygota</taxon>
        <taxon>Neoptera</taxon>
        <taxon>Paraneoptera</taxon>
        <taxon>Hemiptera</taxon>
        <taxon>Auchenorrhyncha</taxon>
        <taxon>Fulgoroidea</taxon>
        <taxon>Cixiidae</taxon>
        <taxon>Iolania</taxon>
    </lineage>
</organism>
<evidence type="ECO:0000256" key="6">
    <source>
        <dbReference type="ARBA" id="ARBA00022448"/>
    </source>
</evidence>
<dbReference type="PANTHER" id="PTHR46552:SF1">
    <property type="entry name" value="NADH-UBIQUINONE OXIDOREDUCTASE CHAIN 2"/>
    <property type="match status" value="1"/>
</dbReference>
<proteinExistence type="inferred from homology"/>
<comment type="function">
    <text evidence="1">Core subunit of the mitochondrial membrane respiratory chain NADH dehydrogenase (Complex I) that is believed to belong to the minimal assembly required for catalysis. Complex I functions in the transfer of electrons from NADH to the respiratory chain. The immediate electron acceptor for the enzyme is believed to be ubiquinone.</text>
</comment>
<evidence type="ECO:0000256" key="14">
    <source>
        <dbReference type="ARBA" id="ARBA00023075"/>
    </source>
</evidence>
<dbReference type="InterPro" id="IPR001750">
    <property type="entry name" value="ND/Mrp_TM"/>
</dbReference>
<keyword evidence="10 18" id="KW-1278">Translocase</keyword>
<dbReference type="AlphaFoldDB" id="A0A8K1MBX4"/>
<gene>
    <name evidence="20" type="primary">ND2</name>
</gene>
<evidence type="ECO:0000256" key="3">
    <source>
        <dbReference type="ARBA" id="ARBA00007012"/>
    </source>
</evidence>
<keyword evidence="9 18" id="KW-0999">Mitochondrion inner membrane</keyword>
<feature type="transmembrane region" description="Helical" evidence="18">
    <location>
        <begin position="256"/>
        <end position="276"/>
    </location>
</feature>
<comment type="function">
    <text evidence="18">Core subunit of the mitochondrial membrane respiratory chain NADH dehydrogenase (Complex I) which catalyzes electron transfer from NADH through the respiratory chain, using ubiquinone as an electron acceptor. Essential for the catalytic activity and assembly of complex I.</text>
</comment>
<reference evidence="20" key="1">
    <citation type="journal article" date="2021" name="Mitochondrial DNA Part B Resour">
        <title>The complete mitochondrial genome and phylogenetic analysis of the Hawaiian planthoppers Iolania perkinsi and Oliarus cf filicicola (Hemiptera: Cixiidae).</title>
        <authorList>
            <person name="Chong R.A."/>
            <person name="Steck M."/>
            <person name="Porter M.L."/>
        </authorList>
    </citation>
    <scope>NUCLEOTIDE SEQUENCE</scope>
    <source>
        <tissue evidence="20">Hind limbs</tissue>
    </source>
</reference>
<feature type="domain" description="NADH:quinone oxidoreductase/Mrp antiporter transmembrane" evidence="19">
    <location>
        <begin position="24"/>
        <end position="271"/>
    </location>
</feature>
<evidence type="ECO:0000256" key="12">
    <source>
        <dbReference type="ARBA" id="ARBA00022989"/>
    </source>
</evidence>
<keyword evidence="16 18" id="KW-0472">Membrane</keyword>
<dbReference type="GO" id="GO:0005743">
    <property type="term" value="C:mitochondrial inner membrane"/>
    <property type="evidence" value="ECO:0007669"/>
    <property type="project" value="UniProtKB-SubCell"/>
</dbReference>
<evidence type="ECO:0000256" key="16">
    <source>
        <dbReference type="ARBA" id="ARBA00023136"/>
    </source>
</evidence>
<keyword evidence="13 18" id="KW-0520">NAD</keyword>
<evidence type="ECO:0000256" key="11">
    <source>
        <dbReference type="ARBA" id="ARBA00022982"/>
    </source>
</evidence>
<evidence type="ECO:0000256" key="8">
    <source>
        <dbReference type="ARBA" id="ARBA00022692"/>
    </source>
</evidence>
<dbReference type="PANTHER" id="PTHR46552">
    <property type="entry name" value="NADH-UBIQUINONE OXIDOREDUCTASE CHAIN 2"/>
    <property type="match status" value="1"/>
</dbReference>
<keyword evidence="14 18" id="KW-0830">Ubiquinone</keyword>
<evidence type="ECO:0000256" key="1">
    <source>
        <dbReference type="ARBA" id="ARBA00003257"/>
    </source>
</evidence>
<keyword evidence="8 18" id="KW-0812">Transmembrane</keyword>
<sequence length="319" mass="37127">MKLNSSKNMFMLIMILSTLNSMNSNNWLTIWMSMEINMFMFLPMISSKKMKDQPMKYFIIQSTSSSLILTSLLINSINQTSISQSTILLTSMMLKLGMSPLHSWVPTIMNKMSWNNCIIMMSLMKIPPMIMINQLLYFNMLMLPMMLSLIMGSLTGLKQTSLKKIMAYSSISNSSWMMSSFMIKKSTTLTFMTIYTMMNMMIMMEFKKNNMMFLNQINYKSIKKKMNINLSMLSISGLPPTIGFFNKWMILKEMMFMSMTMSIMMILTSTISMFFYMRISSMYLLNSSSNNKTFKNIKMSSFITMNFMGFTLMFLIKSI</sequence>
<dbReference type="EC" id="7.1.1.2" evidence="4 18"/>
<evidence type="ECO:0000256" key="5">
    <source>
        <dbReference type="ARBA" id="ARBA00021008"/>
    </source>
</evidence>
<dbReference type="InterPro" id="IPR050175">
    <property type="entry name" value="Complex_I_Subunit_2"/>
</dbReference>